<comment type="caution">
    <text evidence="1">The sequence shown here is derived from an EMBL/GenBank/DDBJ whole genome shotgun (WGS) entry which is preliminary data.</text>
</comment>
<keyword evidence="2" id="KW-1185">Reference proteome</keyword>
<sequence length="88" mass="9359">MNIDPARLYPSRALLPHLAGLPLYGKRGLEVVADVVQARAVLVVDGREVRVRGAGVFPADPDEHEGGAVLVVWCVQGDGLGVTLYVDL</sequence>
<evidence type="ECO:0000313" key="1">
    <source>
        <dbReference type="EMBL" id="MBB5297486.1"/>
    </source>
</evidence>
<proteinExistence type="predicted"/>
<organism evidence="1 2">
    <name type="scientific">Deinococcus metallilatus</name>
    <dbReference type="NCBI Taxonomy" id="1211322"/>
    <lineage>
        <taxon>Bacteria</taxon>
        <taxon>Thermotogati</taxon>
        <taxon>Deinococcota</taxon>
        <taxon>Deinococci</taxon>
        <taxon>Deinococcales</taxon>
        <taxon>Deinococcaceae</taxon>
        <taxon>Deinococcus</taxon>
    </lineage>
</organism>
<gene>
    <name evidence="1" type="ORF">HNQ10_004359</name>
</gene>
<dbReference type="Proteomes" id="UP000536909">
    <property type="component" value="Unassembled WGS sequence"/>
</dbReference>
<accession>A0ABR6N014</accession>
<protein>
    <submittedName>
        <fullName evidence="1">Uncharacterized protein</fullName>
    </submittedName>
</protein>
<name>A0ABR6N014_9DEIO</name>
<dbReference type="RefSeq" id="WP_184117684.1">
    <property type="nucleotide sequence ID" value="NZ_JACHFV010000029.1"/>
</dbReference>
<evidence type="ECO:0000313" key="2">
    <source>
        <dbReference type="Proteomes" id="UP000536909"/>
    </source>
</evidence>
<reference evidence="1 2" key="1">
    <citation type="submission" date="2020-08" db="EMBL/GenBank/DDBJ databases">
        <title>Genomic Encyclopedia of Type Strains, Phase IV (KMG-IV): sequencing the most valuable type-strain genomes for metagenomic binning, comparative biology and taxonomic classification.</title>
        <authorList>
            <person name="Goeker M."/>
        </authorList>
    </citation>
    <scope>NUCLEOTIDE SEQUENCE [LARGE SCALE GENOMIC DNA]</scope>
    <source>
        <strain evidence="1 2">DSM 105434</strain>
    </source>
</reference>
<dbReference type="EMBL" id="JACHFV010000029">
    <property type="protein sequence ID" value="MBB5297486.1"/>
    <property type="molecule type" value="Genomic_DNA"/>
</dbReference>